<dbReference type="OrthoDB" id="329563at2759"/>
<dbReference type="GO" id="GO:0031145">
    <property type="term" value="P:anaphase-promoting complex-dependent catabolic process"/>
    <property type="evidence" value="ECO:0007669"/>
    <property type="project" value="TreeGrafter"/>
</dbReference>
<feature type="repeat" description="TPR" evidence="3">
    <location>
        <begin position="608"/>
        <end position="641"/>
    </location>
</feature>
<accession>A0A8K0WLH8</accession>
<feature type="repeat" description="TPR" evidence="3">
    <location>
        <begin position="121"/>
        <end position="154"/>
    </location>
</feature>
<feature type="compositionally biased region" description="Polar residues" evidence="4">
    <location>
        <begin position="326"/>
        <end position="361"/>
    </location>
</feature>
<dbReference type="Pfam" id="PF13181">
    <property type="entry name" value="TPR_8"/>
    <property type="match status" value="1"/>
</dbReference>
<feature type="compositionally biased region" description="Polar residues" evidence="4">
    <location>
        <begin position="184"/>
        <end position="200"/>
    </location>
</feature>
<dbReference type="Pfam" id="PF14559">
    <property type="entry name" value="TPR_19"/>
    <property type="match status" value="1"/>
</dbReference>
<feature type="region of interest" description="Disordered" evidence="4">
    <location>
        <begin position="172"/>
        <end position="391"/>
    </location>
</feature>
<evidence type="ECO:0000313" key="6">
    <source>
        <dbReference type="Proteomes" id="UP000813444"/>
    </source>
</evidence>
<evidence type="ECO:0000256" key="2">
    <source>
        <dbReference type="ARBA" id="ARBA00038210"/>
    </source>
</evidence>
<dbReference type="Proteomes" id="UP000813444">
    <property type="component" value="Unassembled WGS sequence"/>
</dbReference>
<dbReference type="InterPro" id="IPR011990">
    <property type="entry name" value="TPR-like_helical_dom_sf"/>
</dbReference>
<dbReference type="GO" id="GO:0007091">
    <property type="term" value="P:metaphase/anaphase transition of mitotic cell cycle"/>
    <property type="evidence" value="ECO:0007669"/>
    <property type="project" value="TreeGrafter"/>
</dbReference>
<dbReference type="Pfam" id="PF12895">
    <property type="entry name" value="ANAPC3"/>
    <property type="match status" value="1"/>
</dbReference>
<dbReference type="EMBL" id="JAGPNK010000016">
    <property type="protein sequence ID" value="KAH7308062.1"/>
    <property type="molecule type" value="Genomic_DNA"/>
</dbReference>
<proteinExistence type="inferred from homology"/>
<organism evidence="5 6">
    <name type="scientific">Stachybotrys elegans</name>
    <dbReference type="NCBI Taxonomy" id="80388"/>
    <lineage>
        <taxon>Eukaryota</taxon>
        <taxon>Fungi</taxon>
        <taxon>Dikarya</taxon>
        <taxon>Ascomycota</taxon>
        <taxon>Pezizomycotina</taxon>
        <taxon>Sordariomycetes</taxon>
        <taxon>Hypocreomycetidae</taxon>
        <taxon>Hypocreales</taxon>
        <taxon>Stachybotryaceae</taxon>
        <taxon>Stachybotrys</taxon>
    </lineage>
</organism>
<dbReference type="SMART" id="SM00028">
    <property type="entry name" value="TPR"/>
    <property type="match status" value="8"/>
</dbReference>
<comment type="similarity">
    <text evidence="2">Belongs to the APC3/CDC27 family.</text>
</comment>
<reference evidence="5" key="1">
    <citation type="journal article" date="2021" name="Nat. Commun.">
        <title>Genetic determinants of endophytism in the Arabidopsis root mycobiome.</title>
        <authorList>
            <person name="Mesny F."/>
            <person name="Miyauchi S."/>
            <person name="Thiergart T."/>
            <person name="Pickel B."/>
            <person name="Atanasova L."/>
            <person name="Karlsson M."/>
            <person name="Huettel B."/>
            <person name="Barry K.W."/>
            <person name="Haridas S."/>
            <person name="Chen C."/>
            <person name="Bauer D."/>
            <person name="Andreopoulos W."/>
            <person name="Pangilinan J."/>
            <person name="LaButti K."/>
            <person name="Riley R."/>
            <person name="Lipzen A."/>
            <person name="Clum A."/>
            <person name="Drula E."/>
            <person name="Henrissat B."/>
            <person name="Kohler A."/>
            <person name="Grigoriev I.V."/>
            <person name="Martin F.M."/>
            <person name="Hacquard S."/>
        </authorList>
    </citation>
    <scope>NUCLEOTIDE SEQUENCE</scope>
    <source>
        <strain evidence="5">MPI-CAGE-CH-0235</strain>
    </source>
</reference>
<feature type="compositionally biased region" description="Basic and acidic residues" evidence="4">
    <location>
        <begin position="228"/>
        <end position="239"/>
    </location>
</feature>
<gene>
    <name evidence="5" type="ORF">B0I35DRAFT_483348</name>
</gene>
<evidence type="ECO:0000256" key="3">
    <source>
        <dbReference type="PROSITE-ProRule" id="PRU00339"/>
    </source>
</evidence>
<feature type="repeat" description="TPR" evidence="3">
    <location>
        <begin position="540"/>
        <end position="573"/>
    </location>
</feature>
<evidence type="ECO:0000256" key="4">
    <source>
        <dbReference type="SAM" id="MobiDB-lite"/>
    </source>
</evidence>
<comment type="caution">
    <text evidence="5">The sequence shown here is derived from an EMBL/GenBank/DDBJ whole genome shotgun (WGS) entry which is preliminary data.</text>
</comment>
<evidence type="ECO:0000256" key="1">
    <source>
        <dbReference type="ARBA" id="ARBA00022803"/>
    </source>
</evidence>
<keyword evidence="6" id="KW-1185">Reference proteome</keyword>
<name>A0A8K0WLH8_9HYPO</name>
<dbReference type="Gene3D" id="1.25.40.10">
    <property type="entry name" value="Tetratricopeptide repeat domain"/>
    <property type="match status" value="4"/>
</dbReference>
<dbReference type="GO" id="GO:0005737">
    <property type="term" value="C:cytoplasm"/>
    <property type="evidence" value="ECO:0007669"/>
    <property type="project" value="TreeGrafter"/>
</dbReference>
<feature type="compositionally biased region" description="Polar residues" evidence="4">
    <location>
        <begin position="247"/>
        <end position="258"/>
    </location>
</feature>
<feature type="compositionally biased region" description="Polar residues" evidence="4">
    <location>
        <begin position="374"/>
        <end position="386"/>
    </location>
</feature>
<dbReference type="AlphaFoldDB" id="A0A8K0WLH8"/>
<dbReference type="Pfam" id="PF13432">
    <property type="entry name" value="TPR_16"/>
    <property type="match status" value="1"/>
</dbReference>
<dbReference type="PANTHER" id="PTHR12558">
    <property type="entry name" value="CELL DIVISION CYCLE 16,23,27"/>
    <property type="match status" value="1"/>
</dbReference>
<feature type="compositionally biased region" description="Polar residues" evidence="4">
    <location>
        <begin position="265"/>
        <end position="281"/>
    </location>
</feature>
<dbReference type="SUPFAM" id="SSF48452">
    <property type="entry name" value="TPR-like"/>
    <property type="match status" value="3"/>
</dbReference>
<protein>
    <submittedName>
        <fullName evidence="5">Uncharacterized protein</fullName>
    </submittedName>
</protein>
<evidence type="ECO:0000313" key="5">
    <source>
        <dbReference type="EMBL" id="KAH7308062.1"/>
    </source>
</evidence>
<dbReference type="GO" id="GO:0005680">
    <property type="term" value="C:anaphase-promoting complex"/>
    <property type="evidence" value="ECO:0007669"/>
    <property type="project" value="UniProtKB-ARBA"/>
</dbReference>
<feature type="compositionally biased region" description="Polar residues" evidence="4">
    <location>
        <begin position="305"/>
        <end position="317"/>
    </location>
</feature>
<dbReference type="PROSITE" id="PS50005">
    <property type="entry name" value="TPR"/>
    <property type="match status" value="5"/>
</dbReference>
<feature type="repeat" description="TPR" evidence="3">
    <location>
        <begin position="506"/>
        <end position="539"/>
    </location>
</feature>
<dbReference type="GO" id="GO:0051301">
    <property type="term" value="P:cell division"/>
    <property type="evidence" value="ECO:0007669"/>
    <property type="project" value="TreeGrafter"/>
</dbReference>
<dbReference type="GO" id="GO:0016567">
    <property type="term" value="P:protein ubiquitination"/>
    <property type="evidence" value="ECO:0007669"/>
    <property type="project" value="TreeGrafter"/>
</dbReference>
<dbReference type="InterPro" id="IPR019734">
    <property type="entry name" value="TPR_rpt"/>
</dbReference>
<sequence>MDHELRLIYSYLDQDLNENALFLCERLRVIHPNDLTWVHLQSLSCLRLGRHGLAADFSREHGSHGRHLGCSYVFAQACLRQKQYADGISALRRAEPLWRTCENSCSSSKRPPWQRFIPSLASVHLLLGKLHQANSDNKTAAKHFVTALESDPFMWDAFTNLCDTGAMPHVSNTFKLPGQHHNETSNQRESTPAPDNSSPTAKRGRRNRRPLEPSPSDHSQQAHITAGKRQDNEQKRATEETADGAKSSGNQGTTNENCKQPGFGSVSTETRDFQSGFTSGENDPFVDRPSGSNVLPAPQRRSARLRNQGTTGPSSSHRPAIDSGTAKATSQRSTKPCRTRPVSQKTSGTKQQASEPQSSGVSLARDVKAKRAASSRQATKTSTSSKLPAVEPDTNTALPELLCLLEKIGLGYYHLARFQPKACLDAFSSLPMEQQVTPWILAKVGRAQYELMRYDDAKLTFQALRKAAPAWMEDLEVYSTTLWHLKDDVTLAYLAHDLSENHYLSPQTWCAAGNSFSLNHDRNEAIRCFRRASQLSPQLARAYSLLGYEHIELEEYDAAAVAFRKALQIESRHYLALVGLGRVREKLGQYGKALKHYIAAEKINPSNAVLMKYIANALEKTDRYRQALEYLSRGLKLEPRKPIVALLKAQAAGIYLRFGRPAVALQELQTVAEVAPDEPRVHFLLGQAHAMSGPESRGKALQAYTTALSLAPLSEEIKLAIAALGCDS</sequence>
<feature type="repeat" description="TPR" evidence="3">
    <location>
        <begin position="574"/>
        <end position="607"/>
    </location>
</feature>
<keyword evidence="1 3" id="KW-0802">TPR repeat</keyword>
<dbReference type="PANTHER" id="PTHR12558:SF13">
    <property type="entry name" value="CELL DIVISION CYCLE PROTEIN 27 HOMOLOG"/>
    <property type="match status" value="1"/>
</dbReference>